<feature type="domain" description="CoA-binding" evidence="1">
    <location>
        <begin position="6"/>
        <end position="94"/>
    </location>
</feature>
<dbReference type="InterPro" id="IPR003781">
    <property type="entry name" value="CoA-bd"/>
</dbReference>
<evidence type="ECO:0000313" key="2">
    <source>
        <dbReference type="EMBL" id="MPM19885.1"/>
    </source>
</evidence>
<dbReference type="SMART" id="SM00881">
    <property type="entry name" value="CoA_binding"/>
    <property type="match status" value="1"/>
</dbReference>
<dbReference type="PANTHER" id="PTHR33303">
    <property type="entry name" value="CYTOPLASMIC PROTEIN-RELATED"/>
    <property type="match status" value="1"/>
</dbReference>
<proteinExistence type="predicted"/>
<accession>A0A644XUP5</accession>
<dbReference type="PANTHER" id="PTHR33303:SF2">
    <property type="entry name" value="COA-BINDING DOMAIN-CONTAINING PROTEIN"/>
    <property type="match status" value="1"/>
</dbReference>
<sequence>MNIENLIKLKNWVVIGDVSNEAKYANKILNKFKLKGYKVSGVHPKGGENIYTNLKDVPYTIDAIDLCINAKLGIEYLKEANELGIKNVLIQPGAESNEILTYCKENSINAIENCALIQLNNI</sequence>
<dbReference type="SUPFAM" id="SSF51735">
    <property type="entry name" value="NAD(P)-binding Rossmann-fold domains"/>
    <property type="match status" value="1"/>
</dbReference>
<organism evidence="2">
    <name type="scientific">bioreactor metagenome</name>
    <dbReference type="NCBI Taxonomy" id="1076179"/>
    <lineage>
        <taxon>unclassified sequences</taxon>
        <taxon>metagenomes</taxon>
        <taxon>ecological metagenomes</taxon>
    </lineage>
</organism>
<comment type="caution">
    <text evidence="2">The sequence shown here is derived from an EMBL/GenBank/DDBJ whole genome shotgun (WGS) entry which is preliminary data.</text>
</comment>
<dbReference type="InterPro" id="IPR036291">
    <property type="entry name" value="NAD(P)-bd_dom_sf"/>
</dbReference>
<gene>
    <name evidence="2" type="ORF">SDC9_66312</name>
</gene>
<dbReference type="EMBL" id="VSSQ01003263">
    <property type="protein sequence ID" value="MPM19885.1"/>
    <property type="molecule type" value="Genomic_DNA"/>
</dbReference>
<dbReference type="AlphaFoldDB" id="A0A644XUP5"/>
<evidence type="ECO:0000259" key="1">
    <source>
        <dbReference type="SMART" id="SM00881"/>
    </source>
</evidence>
<dbReference type="Pfam" id="PF13380">
    <property type="entry name" value="CoA_binding_2"/>
    <property type="match status" value="1"/>
</dbReference>
<dbReference type="Gene3D" id="3.40.50.720">
    <property type="entry name" value="NAD(P)-binding Rossmann-like Domain"/>
    <property type="match status" value="1"/>
</dbReference>
<protein>
    <recommendedName>
        <fullName evidence="1">CoA-binding domain-containing protein</fullName>
    </recommendedName>
</protein>
<name>A0A644XUP5_9ZZZZ</name>
<reference evidence="2" key="1">
    <citation type="submission" date="2019-08" db="EMBL/GenBank/DDBJ databases">
        <authorList>
            <person name="Kucharzyk K."/>
            <person name="Murdoch R.W."/>
            <person name="Higgins S."/>
            <person name="Loffler F."/>
        </authorList>
    </citation>
    <scope>NUCLEOTIDE SEQUENCE</scope>
</reference>